<feature type="domain" description="HTH lysR-type" evidence="5">
    <location>
        <begin position="8"/>
        <end position="65"/>
    </location>
</feature>
<keyword evidence="3" id="KW-0238">DNA-binding</keyword>
<evidence type="ECO:0000313" key="7">
    <source>
        <dbReference type="Proteomes" id="UP000292085"/>
    </source>
</evidence>
<dbReference type="PANTHER" id="PTHR30126">
    <property type="entry name" value="HTH-TYPE TRANSCRIPTIONAL REGULATOR"/>
    <property type="match status" value="1"/>
</dbReference>
<dbReference type="PROSITE" id="PS50931">
    <property type="entry name" value="HTH_LYSR"/>
    <property type="match status" value="2"/>
</dbReference>
<dbReference type="SUPFAM" id="SSF53850">
    <property type="entry name" value="Periplasmic binding protein-like II"/>
    <property type="match status" value="1"/>
</dbReference>
<dbReference type="Gene3D" id="3.40.190.290">
    <property type="match status" value="1"/>
</dbReference>
<name>A0A4Q6XW34_9SPHN</name>
<dbReference type="PRINTS" id="PR00039">
    <property type="entry name" value="HTHLYSR"/>
</dbReference>
<keyword evidence="2" id="KW-0805">Transcription regulation</keyword>
<dbReference type="Pfam" id="PF03466">
    <property type="entry name" value="LysR_substrate"/>
    <property type="match status" value="1"/>
</dbReference>
<dbReference type="AlphaFoldDB" id="A0A4Q6XW34"/>
<proteinExistence type="inferred from homology"/>
<keyword evidence="4" id="KW-0804">Transcription</keyword>
<protein>
    <submittedName>
        <fullName evidence="6">LysR family transcriptional regulator</fullName>
    </submittedName>
</protein>
<keyword evidence="7" id="KW-1185">Reference proteome</keyword>
<evidence type="ECO:0000259" key="5">
    <source>
        <dbReference type="PROSITE" id="PS50931"/>
    </source>
</evidence>
<evidence type="ECO:0000256" key="2">
    <source>
        <dbReference type="ARBA" id="ARBA00023015"/>
    </source>
</evidence>
<organism evidence="6 7">
    <name type="scientific">Sphingomonas populi</name>
    <dbReference type="NCBI Taxonomy" id="2484750"/>
    <lineage>
        <taxon>Bacteria</taxon>
        <taxon>Pseudomonadati</taxon>
        <taxon>Pseudomonadota</taxon>
        <taxon>Alphaproteobacteria</taxon>
        <taxon>Sphingomonadales</taxon>
        <taxon>Sphingomonadaceae</taxon>
        <taxon>Sphingomonas</taxon>
    </lineage>
</organism>
<dbReference type="InterPro" id="IPR000847">
    <property type="entry name" value="LysR_HTH_N"/>
</dbReference>
<dbReference type="GO" id="GO:0000976">
    <property type="term" value="F:transcription cis-regulatory region binding"/>
    <property type="evidence" value="ECO:0007669"/>
    <property type="project" value="TreeGrafter"/>
</dbReference>
<evidence type="ECO:0000256" key="3">
    <source>
        <dbReference type="ARBA" id="ARBA00023125"/>
    </source>
</evidence>
<dbReference type="OrthoDB" id="7840053at2"/>
<dbReference type="EMBL" id="SGIS01000017">
    <property type="protein sequence ID" value="RZF64151.1"/>
    <property type="molecule type" value="Genomic_DNA"/>
</dbReference>
<dbReference type="GO" id="GO:0003700">
    <property type="term" value="F:DNA-binding transcription factor activity"/>
    <property type="evidence" value="ECO:0007669"/>
    <property type="project" value="InterPro"/>
</dbReference>
<comment type="caution">
    <text evidence="6">The sequence shown here is derived from an EMBL/GenBank/DDBJ whole genome shotgun (WGS) entry which is preliminary data.</text>
</comment>
<dbReference type="InterPro" id="IPR005119">
    <property type="entry name" value="LysR_subst-bd"/>
</dbReference>
<accession>A0A4Q6XW34</accession>
<evidence type="ECO:0000313" key="6">
    <source>
        <dbReference type="EMBL" id="RZF64151.1"/>
    </source>
</evidence>
<sequence>MSLAPFDLNLRHLRAVGAIVQRGSMSAAANAVSLSQPALTQGIAKLEAQLGVALFARRPGGMDPTEAGRALAARVAAAFAHLAGGVRGGRRFASPEWLMTATQAHAFLSLADAGSFVGAAAATGLSQPAIHRAVRDLEQVCGIALVDRRGRGIALSPAGLRLARGIRLARAEIAGGIAEITDQAGGSVVIGAMPLSRAMLVPRAIAQTVAAAPHVAIHVIEGSWRELAEALRDGAIDLMIGALRPEPGPPDMVQMPLVTDRLVIVGRAGHPLAGVAAPTPEQLAAFPWVVSHAGAPLRSLWERMFGDGPLPRAPVQCGSVMVIRGILVESDFLTLLSPQQVALEVDSGVLAAIGPEPEVSGRVIGVTTRRDWRPTRAQARFLKALAGVAGPSGRE</sequence>
<feature type="domain" description="HTH lysR-type" evidence="5">
    <location>
        <begin position="99"/>
        <end position="156"/>
    </location>
</feature>
<dbReference type="InterPro" id="IPR036388">
    <property type="entry name" value="WH-like_DNA-bd_sf"/>
</dbReference>
<evidence type="ECO:0000256" key="1">
    <source>
        <dbReference type="ARBA" id="ARBA00009437"/>
    </source>
</evidence>
<dbReference type="Proteomes" id="UP000292085">
    <property type="component" value="Unassembled WGS sequence"/>
</dbReference>
<dbReference type="InterPro" id="IPR036390">
    <property type="entry name" value="WH_DNA-bd_sf"/>
</dbReference>
<dbReference type="RefSeq" id="WP_130157916.1">
    <property type="nucleotide sequence ID" value="NZ_SGIS01000017.1"/>
</dbReference>
<reference evidence="6 7" key="1">
    <citation type="submission" date="2019-02" db="EMBL/GenBank/DDBJ databases">
        <authorList>
            <person name="Li Y."/>
        </authorList>
    </citation>
    <scope>NUCLEOTIDE SEQUENCE [LARGE SCALE GENOMIC DNA]</scope>
    <source>
        <strain evidence="6 7">3-7</strain>
    </source>
</reference>
<dbReference type="SUPFAM" id="SSF46785">
    <property type="entry name" value="Winged helix' DNA-binding domain"/>
    <property type="match status" value="2"/>
</dbReference>
<gene>
    <name evidence="6" type="ORF">EWE75_12460</name>
</gene>
<dbReference type="Gene3D" id="1.10.10.10">
    <property type="entry name" value="Winged helix-like DNA-binding domain superfamily/Winged helix DNA-binding domain"/>
    <property type="match status" value="2"/>
</dbReference>
<evidence type="ECO:0000256" key="4">
    <source>
        <dbReference type="ARBA" id="ARBA00023163"/>
    </source>
</evidence>
<comment type="similarity">
    <text evidence="1">Belongs to the LysR transcriptional regulatory family.</text>
</comment>
<dbReference type="PANTHER" id="PTHR30126:SF98">
    <property type="entry name" value="HTH-TYPE TRANSCRIPTIONAL ACTIVATOR BAUR"/>
    <property type="match status" value="1"/>
</dbReference>
<dbReference type="Pfam" id="PF00126">
    <property type="entry name" value="HTH_1"/>
    <property type="match status" value="2"/>
</dbReference>